<organism evidence="2 3">
    <name type="scientific">Phyllobacterium endophyticum</name>
    <dbReference type="NCBI Taxonomy" id="1149773"/>
    <lineage>
        <taxon>Bacteria</taxon>
        <taxon>Pseudomonadati</taxon>
        <taxon>Pseudomonadota</taxon>
        <taxon>Alphaproteobacteria</taxon>
        <taxon>Hyphomicrobiales</taxon>
        <taxon>Phyllobacteriaceae</taxon>
        <taxon>Phyllobacterium</taxon>
    </lineage>
</organism>
<feature type="transmembrane region" description="Helical" evidence="1">
    <location>
        <begin position="55"/>
        <end position="77"/>
    </location>
</feature>
<keyword evidence="1" id="KW-0812">Transmembrane</keyword>
<name>A0A2P7AUS9_9HYPH</name>
<dbReference type="AlphaFoldDB" id="A0A2P7AUS9"/>
<accession>A0A2P7AUS9</accession>
<protein>
    <submittedName>
        <fullName evidence="2">Uncharacterized protein</fullName>
    </submittedName>
</protein>
<keyword evidence="3" id="KW-1185">Reference proteome</keyword>
<gene>
    <name evidence="2" type="ORF">CU100_09930</name>
</gene>
<keyword evidence="1" id="KW-0472">Membrane</keyword>
<sequence length="87" mass="9624">MLGFSLAAGMSSKDFNQQCGQHGIVGMMVRSFERGDPMRTHFEDDPENGRSDPPYFLYGSVFLAALAIAIAIGWFLLHLERVAAYVP</sequence>
<keyword evidence="1" id="KW-1133">Transmembrane helix</keyword>
<evidence type="ECO:0000313" key="3">
    <source>
        <dbReference type="Proteomes" id="UP000241158"/>
    </source>
</evidence>
<proteinExistence type="predicted"/>
<evidence type="ECO:0000313" key="2">
    <source>
        <dbReference type="EMBL" id="PSH57982.1"/>
    </source>
</evidence>
<comment type="caution">
    <text evidence="2">The sequence shown here is derived from an EMBL/GenBank/DDBJ whole genome shotgun (WGS) entry which is preliminary data.</text>
</comment>
<reference evidence="3" key="1">
    <citation type="submission" date="2017-11" db="EMBL/GenBank/DDBJ databases">
        <authorList>
            <person name="Kuznetsova I."/>
            <person name="Sazanova A."/>
            <person name="Chirak E."/>
            <person name="Safronova V."/>
            <person name="Willems A."/>
        </authorList>
    </citation>
    <scope>NUCLEOTIDE SEQUENCE [LARGE SCALE GENOMIC DNA]</scope>
    <source>
        <strain evidence="3">PEPV15</strain>
    </source>
</reference>
<dbReference type="Proteomes" id="UP000241158">
    <property type="component" value="Unassembled WGS sequence"/>
</dbReference>
<dbReference type="EMBL" id="PGGN01000002">
    <property type="protein sequence ID" value="PSH57982.1"/>
    <property type="molecule type" value="Genomic_DNA"/>
</dbReference>
<evidence type="ECO:0000256" key="1">
    <source>
        <dbReference type="SAM" id="Phobius"/>
    </source>
</evidence>